<dbReference type="InterPro" id="IPR009057">
    <property type="entry name" value="Homeodomain-like_sf"/>
</dbReference>
<feature type="compositionally biased region" description="Pro residues" evidence="4">
    <location>
        <begin position="65"/>
        <end position="74"/>
    </location>
</feature>
<evidence type="ECO:0000313" key="7">
    <source>
        <dbReference type="EMBL" id="GLC51247.1"/>
    </source>
</evidence>
<feature type="region of interest" description="Disordered" evidence="4">
    <location>
        <begin position="33"/>
        <end position="131"/>
    </location>
</feature>
<dbReference type="GO" id="GO:0008237">
    <property type="term" value="F:metallopeptidase activity"/>
    <property type="evidence" value="ECO:0007669"/>
    <property type="project" value="InterPro"/>
</dbReference>
<feature type="region of interest" description="Disordered" evidence="4">
    <location>
        <begin position="241"/>
        <end position="315"/>
    </location>
</feature>
<keyword evidence="2" id="KW-0804">Transcription</keyword>
<dbReference type="NCBIfam" id="TIGR01557">
    <property type="entry name" value="myb_SHAQKYF"/>
    <property type="match status" value="1"/>
</dbReference>
<dbReference type="PROSITE" id="PS50249">
    <property type="entry name" value="MPN"/>
    <property type="match status" value="1"/>
</dbReference>
<dbReference type="InterPro" id="IPR000555">
    <property type="entry name" value="JAMM/MPN+_dom"/>
</dbReference>
<keyword evidence="3" id="KW-0539">Nucleus</keyword>
<evidence type="ECO:0000256" key="3">
    <source>
        <dbReference type="ARBA" id="ARBA00023242"/>
    </source>
</evidence>
<feature type="compositionally biased region" description="Low complexity" evidence="4">
    <location>
        <begin position="969"/>
        <end position="980"/>
    </location>
</feature>
<dbReference type="SUPFAM" id="SSF46689">
    <property type="entry name" value="Homeodomain-like"/>
    <property type="match status" value="1"/>
</dbReference>
<dbReference type="EMBL" id="BRXU01000004">
    <property type="protein sequence ID" value="GLC51247.1"/>
    <property type="molecule type" value="Genomic_DNA"/>
</dbReference>
<sequence length="990" mass="101871">MHMDTSADEAIARALGAEYYGVDPDYAADAAYIDDSEDSDYGGGPRKKKQRTGGGRGRGRGRGRPPGPSAPPAAPVTRYDPSLAGLDPTGGGAGPSDGEGGDSDGDDDDRTKSGRRRRKDVGKQRQAGRAWTAEEEALFLQAMEAHGRDWKRGSEMVGSRDHRAIASHAQKFFIKLCLAGKPLPVAVARTGLGYTLSGAMLDPYSAAARSYGFKPELLTRLGPDELQQALSGLDLDRLPMMYGGRLPDDQAPVIPPPRNASGGGGAEERGKRPGRGGGPGRKRRKGAAAAGGSISSDGDDDGSVEPPPLQDPNQAAAAAAVAAAVAAAAAAAGGGVQGITPAQLVAAAAAAAAQAQLAAAAGSLGLPAAAAAANPPAAPAFGSFTALLSGAADGTATAAAAPPPPGGAGGLAAALQSATSTAPLGSLSAALAPALGLPPAAAPPPPAAAAPLQTEYARNRPRRELAGQRAQMGVTSESLQLVKPQEFMGVPGSGVARSQPFTVDMSSWALLAMDFHAHLSTYEVIGLLGGTWNPDTRQLVVIEAYACRRAEGSDAATSVELDPADQVEVQNMMEAKGQKCVGWYHSHPVFEPSPSQKDMDNQRNYQALFRCEQTRLEPFVGIIVGPYDVAMPQPVSIITTFTVQSFKGQLVPYCVRSQVHGFEVVPDGPLLSKLVAMLDSFRDDPGRVDFGAVWRGFSKILVDGSVDGVPLTRLAKFRNSLATHMREADPAAARQVLDLLCAEIQSRWGVNLAAALAAIDGAAAAAGGIAAAALCMPPPDGAAAQPQELPPTGGSMLGLLLEDGDAAAVAAPPPQVEALGLADAAAAAAAASVAPLQVGGSGMFRAMLEDDDEDDDDDDDAEDRMVRRWFRRPCAFALMIPLSQRPQRRSGLLLLLAARTQTSGRSRPAFHPVPHPTASVGLPSAAGTGTGRSGRRLSRRVRPTPVALGCGSSSHPGTTHPSWAGQAAGEPPAGRRVGVVPRKRRDSITR</sequence>
<evidence type="ECO:0000259" key="6">
    <source>
        <dbReference type="PROSITE" id="PS51294"/>
    </source>
</evidence>
<dbReference type="PROSITE" id="PS51294">
    <property type="entry name" value="HTH_MYB"/>
    <property type="match status" value="1"/>
</dbReference>
<organism evidence="7 8">
    <name type="scientific">Pleodorina starrii</name>
    <dbReference type="NCBI Taxonomy" id="330485"/>
    <lineage>
        <taxon>Eukaryota</taxon>
        <taxon>Viridiplantae</taxon>
        <taxon>Chlorophyta</taxon>
        <taxon>core chlorophytes</taxon>
        <taxon>Chlorophyceae</taxon>
        <taxon>CS clade</taxon>
        <taxon>Chlamydomonadales</taxon>
        <taxon>Volvocaceae</taxon>
        <taxon>Pleodorina</taxon>
    </lineage>
</organism>
<dbReference type="CDD" id="cd00167">
    <property type="entry name" value="SANT"/>
    <property type="match status" value="1"/>
</dbReference>
<proteinExistence type="predicted"/>
<feature type="region of interest" description="Disordered" evidence="4">
    <location>
        <begin position="903"/>
        <end position="990"/>
    </location>
</feature>
<dbReference type="Gene3D" id="1.10.10.60">
    <property type="entry name" value="Homeodomain-like"/>
    <property type="match status" value="1"/>
</dbReference>
<dbReference type="Pfam" id="PF01398">
    <property type="entry name" value="JAB"/>
    <property type="match status" value="1"/>
</dbReference>
<dbReference type="SMART" id="SM00717">
    <property type="entry name" value="SANT"/>
    <property type="match status" value="1"/>
</dbReference>
<accession>A0A9W6BGK6</accession>
<evidence type="ECO:0000256" key="2">
    <source>
        <dbReference type="ARBA" id="ARBA00023163"/>
    </source>
</evidence>
<dbReference type="SUPFAM" id="SSF102712">
    <property type="entry name" value="JAB1/MPN domain"/>
    <property type="match status" value="1"/>
</dbReference>
<feature type="compositionally biased region" description="Acidic residues" evidence="4">
    <location>
        <begin position="99"/>
        <end position="108"/>
    </location>
</feature>
<dbReference type="InterPro" id="IPR001005">
    <property type="entry name" value="SANT/Myb"/>
</dbReference>
<feature type="compositionally biased region" description="Polar residues" evidence="4">
    <location>
        <begin position="951"/>
        <end position="961"/>
    </location>
</feature>
<evidence type="ECO:0000313" key="8">
    <source>
        <dbReference type="Proteomes" id="UP001165080"/>
    </source>
</evidence>
<feature type="compositionally biased region" description="Gly residues" evidence="4">
    <location>
        <begin position="88"/>
        <end position="98"/>
    </location>
</feature>
<keyword evidence="8" id="KW-1185">Reference proteome</keyword>
<name>A0A9W6BGK6_9CHLO</name>
<gene>
    <name evidence="7" type="primary">PLESTB000925</name>
    <name evidence="7" type="ORF">PLESTB_000482000</name>
</gene>
<feature type="compositionally biased region" description="Basic residues" evidence="4">
    <location>
        <begin position="981"/>
        <end position="990"/>
    </location>
</feature>
<reference evidence="7 8" key="1">
    <citation type="journal article" date="2023" name="Commun. Biol.">
        <title>Reorganization of the ancestral sex-determining regions during the evolution of trioecy in Pleodorina starrii.</title>
        <authorList>
            <person name="Takahashi K."/>
            <person name="Suzuki S."/>
            <person name="Kawai-Toyooka H."/>
            <person name="Yamamoto K."/>
            <person name="Hamaji T."/>
            <person name="Ootsuki R."/>
            <person name="Yamaguchi H."/>
            <person name="Kawachi M."/>
            <person name="Higashiyama T."/>
            <person name="Nozaki H."/>
        </authorList>
    </citation>
    <scope>NUCLEOTIDE SEQUENCE [LARGE SCALE GENOMIC DNA]</scope>
    <source>
        <strain evidence="7 8">NIES-4479</strain>
    </source>
</reference>
<dbReference type="Pfam" id="PF00249">
    <property type="entry name" value="Myb_DNA-binding"/>
    <property type="match status" value="1"/>
</dbReference>
<dbReference type="AlphaFoldDB" id="A0A9W6BGK6"/>
<dbReference type="InterPro" id="IPR050242">
    <property type="entry name" value="JAMM_MPN+_peptidase_M67A"/>
</dbReference>
<dbReference type="InterPro" id="IPR037518">
    <property type="entry name" value="MPN"/>
</dbReference>
<evidence type="ECO:0008006" key="9">
    <source>
        <dbReference type="Google" id="ProtNLM"/>
    </source>
</evidence>
<comment type="caution">
    <text evidence="7">The sequence shown here is derived from an EMBL/GenBank/DDBJ whole genome shotgun (WGS) entry which is preliminary data.</text>
</comment>
<feature type="compositionally biased region" description="Basic residues" evidence="4">
    <location>
        <begin position="45"/>
        <end position="63"/>
    </location>
</feature>
<dbReference type="InterPro" id="IPR017930">
    <property type="entry name" value="Myb_dom"/>
</dbReference>
<keyword evidence="1" id="KW-0805">Transcription regulation</keyword>
<evidence type="ECO:0000259" key="5">
    <source>
        <dbReference type="PROSITE" id="PS50249"/>
    </source>
</evidence>
<dbReference type="Gene3D" id="3.40.140.10">
    <property type="entry name" value="Cytidine Deaminase, domain 2"/>
    <property type="match status" value="1"/>
</dbReference>
<dbReference type="GO" id="GO:0003677">
    <property type="term" value="F:DNA binding"/>
    <property type="evidence" value="ECO:0007669"/>
    <property type="project" value="InterPro"/>
</dbReference>
<feature type="domain" description="MPN" evidence="5">
    <location>
        <begin position="503"/>
        <end position="646"/>
    </location>
</feature>
<dbReference type="InterPro" id="IPR006447">
    <property type="entry name" value="Myb_dom_plants"/>
</dbReference>
<feature type="compositionally biased region" description="Basic residues" evidence="4">
    <location>
        <begin position="933"/>
        <end position="942"/>
    </location>
</feature>
<feature type="domain" description="HTH myb-type" evidence="6">
    <location>
        <begin position="123"/>
        <end position="177"/>
    </location>
</feature>
<dbReference type="Proteomes" id="UP001165080">
    <property type="component" value="Unassembled WGS sequence"/>
</dbReference>
<evidence type="ECO:0000256" key="1">
    <source>
        <dbReference type="ARBA" id="ARBA00023015"/>
    </source>
</evidence>
<evidence type="ECO:0000256" key="4">
    <source>
        <dbReference type="SAM" id="MobiDB-lite"/>
    </source>
</evidence>
<protein>
    <recommendedName>
        <fullName evidence="9">Myb-like, SWIRM and MPN domain-containing protein 1</fullName>
    </recommendedName>
</protein>
<dbReference type="PANTHER" id="PTHR10410">
    <property type="entry name" value="EUKARYOTIC TRANSLATION INITIATION FACTOR 3 -RELATED"/>
    <property type="match status" value="1"/>
</dbReference>